<comment type="caution">
    <text evidence="3">The sequence shown here is derived from an EMBL/GenBank/DDBJ whole genome shotgun (WGS) entry which is preliminary data.</text>
</comment>
<evidence type="ECO:0000259" key="1">
    <source>
        <dbReference type="Pfam" id="PF09077"/>
    </source>
</evidence>
<dbReference type="Proteomes" id="UP000244940">
    <property type="component" value="Unassembled WGS sequence"/>
</dbReference>
<dbReference type="GO" id="GO:0016887">
    <property type="term" value="F:ATP hydrolysis activity"/>
    <property type="evidence" value="ECO:0007669"/>
    <property type="project" value="InterPro"/>
</dbReference>
<reference evidence="3 4" key="1">
    <citation type="submission" date="2018-05" db="EMBL/GenBank/DDBJ databases">
        <title>Pararhodobacter marina sp. nov., isolated from deep-sea water of the Indian Ocean.</title>
        <authorList>
            <person name="Lai Q.Sr."/>
            <person name="Liu X."/>
            <person name="Shao Z."/>
        </authorList>
    </citation>
    <scope>NUCLEOTIDE SEQUENCE [LARGE SCALE GENOMIC DNA]</scope>
    <source>
        <strain evidence="3 4">CIC4N-9</strain>
    </source>
</reference>
<evidence type="ECO:0000313" key="3">
    <source>
        <dbReference type="EMBL" id="PWE28131.1"/>
    </source>
</evidence>
<gene>
    <name evidence="3" type="ORF">C4N9_12320</name>
</gene>
<dbReference type="OrthoDB" id="7871474at2"/>
<dbReference type="InterPro" id="IPR049945">
    <property type="entry name" value="AAA_22"/>
</dbReference>
<name>A0A2U2C8F4_9RHOB</name>
<dbReference type="GO" id="GO:0006313">
    <property type="term" value="P:DNA transposition"/>
    <property type="evidence" value="ECO:0007669"/>
    <property type="project" value="InterPro"/>
</dbReference>
<dbReference type="InterPro" id="IPR027417">
    <property type="entry name" value="P-loop_NTPase"/>
</dbReference>
<dbReference type="EMBL" id="QEYD01000007">
    <property type="protein sequence ID" value="PWE28131.1"/>
    <property type="molecule type" value="Genomic_DNA"/>
</dbReference>
<accession>A0A2U2C8F4</accession>
<dbReference type="Gene3D" id="3.40.50.300">
    <property type="entry name" value="P-loop containing nucleotide triphosphate hydrolases"/>
    <property type="match status" value="1"/>
</dbReference>
<dbReference type="Gene3D" id="1.10.1180.10">
    <property type="entry name" value="B transposition protein, C-terminal domain"/>
    <property type="match status" value="1"/>
</dbReference>
<sequence length="405" mass="43873">MIGVQVRQLLGTSGIPVDRRHAGTWLRVRGVKTFKVPSRGGDADAVLLSDLPEAVRQEYLLKHINGQELDPGTYDDAAHEGFLQACVSRRERAERKAEVARFLVAMGPGVKWPDRLRLVHAKFGVMGHSQPRLKALLTRLKGVEARLSEETNMAQHLRIANADFRPRRPGDFAHTETAQDILHSLEMLRHRQEPSVAMIAGAPGVGKTKALQSFLSALGHDAFRLEVANGEGRPSGVAYSLLRAFGAQGNGMSLPAMKEALVGYIGRGRMVALDDAHNLQPQGADWVAALARDGEFNLVLCGGLELQHQVNKIASLRSRVHASRPVCIKRVRRADVAALVEGTAFATDAAIKALHAVAPFHGGGLRNVQAAMDQAALFSGNDCPTLEHLSWAIRDLKFVPNGGDA</sequence>
<protein>
    <recommendedName>
        <fullName evidence="5">AAA+ ATPase domain-containing protein</fullName>
    </recommendedName>
</protein>
<evidence type="ECO:0000259" key="2">
    <source>
        <dbReference type="Pfam" id="PF13401"/>
    </source>
</evidence>
<feature type="domain" description="ORC1/DEAH AAA+ ATPase" evidence="2">
    <location>
        <begin position="192"/>
        <end position="309"/>
    </location>
</feature>
<dbReference type="Pfam" id="PF13401">
    <property type="entry name" value="AAA_22"/>
    <property type="match status" value="1"/>
</dbReference>
<feature type="domain" description="B transposition protein C-terminal" evidence="1">
    <location>
        <begin position="323"/>
        <end position="396"/>
    </location>
</feature>
<dbReference type="RefSeq" id="WP_109533638.1">
    <property type="nucleotide sequence ID" value="NZ_QEYD01000007.1"/>
</dbReference>
<evidence type="ECO:0000313" key="4">
    <source>
        <dbReference type="Proteomes" id="UP000244940"/>
    </source>
</evidence>
<evidence type="ECO:0008006" key="5">
    <source>
        <dbReference type="Google" id="ProtNLM"/>
    </source>
</evidence>
<dbReference type="GO" id="GO:0003677">
    <property type="term" value="F:DNA binding"/>
    <property type="evidence" value="ECO:0007669"/>
    <property type="project" value="InterPro"/>
</dbReference>
<dbReference type="SUPFAM" id="SSF52540">
    <property type="entry name" value="P-loop containing nucleoside triphosphate hydrolases"/>
    <property type="match status" value="1"/>
</dbReference>
<proteinExistence type="predicted"/>
<keyword evidence="4" id="KW-1185">Reference proteome</keyword>
<organism evidence="3 4">
    <name type="scientific">Pararhodobacter marinus</name>
    <dbReference type="NCBI Taxonomy" id="2184063"/>
    <lineage>
        <taxon>Bacteria</taxon>
        <taxon>Pseudomonadati</taxon>
        <taxon>Pseudomonadota</taxon>
        <taxon>Alphaproteobacteria</taxon>
        <taxon>Rhodobacterales</taxon>
        <taxon>Paracoccaceae</taxon>
        <taxon>Pararhodobacter</taxon>
    </lineage>
</organism>
<dbReference type="InterPro" id="IPR036733">
    <property type="entry name" value="B_transposit_C_sf"/>
</dbReference>
<dbReference type="AlphaFoldDB" id="A0A2U2C8F4"/>
<dbReference type="InterPro" id="IPR009084">
    <property type="entry name" value="B_transpositn_C"/>
</dbReference>
<dbReference type="Pfam" id="PF09077">
    <property type="entry name" value="Phage-MuB_C"/>
    <property type="match status" value="1"/>
</dbReference>
<dbReference type="GeneID" id="94365676"/>